<evidence type="ECO:0000313" key="2">
    <source>
        <dbReference type="Proteomes" id="UP001432039"/>
    </source>
</evidence>
<dbReference type="RefSeq" id="WP_328962924.1">
    <property type="nucleotide sequence ID" value="NZ_CP108090.1"/>
</dbReference>
<evidence type="ECO:0000313" key="1">
    <source>
        <dbReference type="EMBL" id="WUQ14107.1"/>
    </source>
</evidence>
<gene>
    <name evidence="1" type="ORF">OG517_23270</name>
</gene>
<reference evidence="1" key="1">
    <citation type="submission" date="2022-10" db="EMBL/GenBank/DDBJ databases">
        <title>The complete genomes of actinobacterial strains from the NBC collection.</title>
        <authorList>
            <person name="Joergensen T.S."/>
            <person name="Alvarez Arevalo M."/>
            <person name="Sterndorff E.B."/>
            <person name="Faurdal D."/>
            <person name="Vuksanovic O."/>
            <person name="Mourched A.-S."/>
            <person name="Charusanti P."/>
            <person name="Shaw S."/>
            <person name="Blin K."/>
            <person name="Weber T."/>
        </authorList>
    </citation>
    <scope>NUCLEOTIDE SEQUENCE</scope>
    <source>
        <strain evidence="1">NBC_00248</strain>
    </source>
</reference>
<name>A0ABZ1TFM9_STRVG</name>
<sequence>MNHQPSPTAPPAGLAAAAVALVSLTDMYAGLPTPYVAIHTFDGTSTVNFQLDTPHGFEQWRTALTVPAEAIDLKAYACDTWLAATAVFQGIEIKLAGYGIELAPELVAVAA</sequence>
<dbReference type="EMBL" id="CP108090">
    <property type="protein sequence ID" value="WUQ14107.1"/>
    <property type="molecule type" value="Genomic_DNA"/>
</dbReference>
<proteinExistence type="predicted"/>
<organism evidence="1 2">
    <name type="scientific">Streptomyces virginiae</name>
    <name type="common">Streptomyces cinnamonensis</name>
    <dbReference type="NCBI Taxonomy" id="1961"/>
    <lineage>
        <taxon>Bacteria</taxon>
        <taxon>Bacillati</taxon>
        <taxon>Actinomycetota</taxon>
        <taxon>Actinomycetes</taxon>
        <taxon>Kitasatosporales</taxon>
        <taxon>Streptomycetaceae</taxon>
        <taxon>Streptomyces</taxon>
    </lineage>
</organism>
<dbReference type="Proteomes" id="UP001432039">
    <property type="component" value="Chromosome"/>
</dbReference>
<keyword evidence="2" id="KW-1185">Reference proteome</keyword>
<protein>
    <submittedName>
        <fullName evidence="1">Uncharacterized protein</fullName>
    </submittedName>
</protein>
<accession>A0ABZ1TFM9</accession>